<dbReference type="EMBL" id="DSBT01000170">
    <property type="protein sequence ID" value="HDP77732.1"/>
    <property type="molecule type" value="Genomic_DNA"/>
</dbReference>
<dbReference type="Proteomes" id="UP000886198">
    <property type="component" value="Unassembled WGS sequence"/>
</dbReference>
<dbReference type="PROSITE" id="PS51257">
    <property type="entry name" value="PROKAR_LIPOPROTEIN"/>
    <property type="match status" value="1"/>
</dbReference>
<evidence type="ECO:0000313" key="1">
    <source>
        <dbReference type="EMBL" id="HDP77732.1"/>
    </source>
</evidence>
<proteinExistence type="predicted"/>
<reference evidence="1" key="1">
    <citation type="journal article" date="2020" name="mSystems">
        <title>Genome- and Community-Level Interaction Insights into Carbon Utilization and Element Cycling Functions of Hydrothermarchaeota in Hydrothermal Sediment.</title>
        <authorList>
            <person name="Zhou Z."/>
            <person name="Liu Y."/>
            <person name="Xu W."/>
            <person name="Pan J."/>
            <person name="Luo Z.H."/>
            <person name="Li M."/>
        </authorList>
    </citation>
    <scope>NUCLEOTIDE SEQUENCE [LARGE SCALE GENOMIC DNA]</scope>
    <source>
        <strain evidence="1">SpSt-1179</strain>
    </source>
</reference>
<protein>
    <submittedName>
        <fullName evidence="1">Uncharacterized protein</fullName>
    </submittedName>
</protein>
<comment type="caution">
    <text evidence="1">The sequence shown here is derived from an EMBL/GenBank/DDBJ whole genome shotgun (WGS) entry which is preliminary data.</text>
</comment>
<gene>
    <name evidence="1" type="ORF">ENN47_06045</name>
</gene>
<sequence>MKRIVILALVLTTLLMFSGCYLVLKCVDFEGFAVGTQYHNGDVFSELTTQMVIKPFFWSTELPLQMV</sequence>
<organism evidence="1">
    <name type="scientific">Mesotoga infera</name>
    <dbReference type="NCBI Taxonomy" id="1236046"/>
    <lineage>
        <taxon>Bacteria</taxon>
        <taxon>Thermotogati</taxon>
        <taxon>Thermotogota</taxon>
        <taxon>Thermotogae</taxon>
        <taxon>Kosmotogales</taxon>
        <taxon>Kosmotogaceae</taxon>
        <taxon>Mesotoga</taxon>
    </lineage>
</organism>
<dbReference type="AlphaFoldDB" id="A0A7C1CTM6"/>
<name>A0A7C1CTM6_9BACT</name>
<accession>A0A7C1CTM6</accession>